<evidence type="ECO:0000313" key="6">
    <source>
        <dbReference type="Proteomes" id="UP000186904"/>
    </source>
</evidence>
<dbReference type="EMBL" id="FOGN01000002">
    <property type="protein sequence ID" value="SER85013.1"/>
    <property type="molecule type" value="Genomic_DNA"/>
</dbReference>
<evidence type="ECO:0000313" key="2">
    <source>
        <dbReference type="EMBL" id="SER85013.1"/>
    </source>
</evidence>
<protein>
    <recommendedName>
        <fullName evidence="1">DUF6933 domain-containing protein</fullName>
    </recommendedName>
</protein>
<feature type="domain" description="DUF6933" evidence="1">
    <location>
        <begin position="3"/>
        <end position="174"/>
    </location>
</feature>
<dbReference type="RefSeq" id="WP_074778928.1">
    <property type="nucleotide sequence ID" value="NZ_FOGN01000002.1"/>
</dbReference>
<dbReference type="Proteomes" id="UP000186904">
    <property type="component" value="Unassembled WGS sequence"/>
</dbReference>
<gene>
    <name evidence="4" type="ORF">FA869_01630</name>
    <name evidence="3" type="ORF">SAMN04487855_1753</name>
    <name evidence="2" type="ORF">SAMN05216589_1560</name>
</gene>
<dbReference type="Proteomes" id="UP000186599">
    <property type="component" value="Unassembled WGS sequence"/>
</dbReference>
<dbReference type="InterPro" id="IPR053864">
    <property type="entry name" value="DUF6933"/>
</dbReference>
<name>A0A1I4LW82_9GAMM</name>
<dbReference type="EMBL" id="SWAV01000001">
    <property type="protein sequence ID" value="TKA92916.1"/>
    <property type="molecule type" value="Genomic_DNA"/>
</dbReference>
<dbReference type="Pfam" id="PF22016">
    <property type="entry name" value="DUF6933"/>
    <property type="match status" value="1"/>
</dbReference>
<keyword evidence="5" id="KW-1185">Reference proteome</keyword>
<sequence>MIQLRCTKKLFARLPIDANGRLPNTRARPLAANDAGDSPLSGWHANLLTLQRRNCVLFAHDATRFPVLLTCLTKPDFAELDYLFQDGLMNALLKGGANQAQLNAAASALTPLQCDTTCDRSVQGTLNHMKQDVDHMLWYDSASIMDLNPYRASLWLADRPCNVKGSKDFVWPMKAMLALLDQLSRKSE</sequence>
<reference evidence="5 6" key="1">
    <citation type="submission" date="2016-10" db="EMBL/GenBank/DDBJ databases">
        <authorList>
            <person name="de Groot N.N."/>
        </authorList>
    </citation>
    <scope>NUCLEOTIDE SEQUENCE [LARGE SCALE GENOMIC DNA]</scope>
    <source>
        <strain evidence="3 5">CGMCC 1.9095</strain>
        <strain evidence="2 6">DSM 22558</strain>
    </source>
</reference>
<dbReference type="AlphaFoldDB" id="A0A1I4LW82"/>
<accession>A0A1I4LW82</accession>
<dbReference type="STRING" id="653930.SAMN05216589_1560"/>
<organism evidence="3 5">
    <name type="scientific">Halopseudomonas bauzanensis</name>
    <dbReference type="NCBI Taxonomy" id="653930"/>
    <lineage>
        <taxon>Bacteria</taxon>
        <taxon>Pseudomonadati</taxon>
        <taxon>Pseudomonadota</taxon>
        <taxon>Gammaproteobacteria</taxon>
        <taxon>Pseudomonadales</taxon>
        <taxon>Pseudomonadaceae</taxon>
        <taxon>Halopseudomonas</taxon>
    </lineage>
</organism>
<dbReference type="EMBL" id="FOUA01000002">
    <property type="protein sequence ID" value="SFL95202.1"/>
    <property type="molecule type" value="Genomic_DNA"/>
</dbReference>
<dbReference type="OrthoDB" id="9801392at2"/>
<evidence type="ECO:0000259" key="1">
    <source>
        <dbReference type="Pfam" id="PF22016"/>
    </source>
</evidence>
<evidence type="ECO:0000313" key="3">
    <source>
        <dbReference type="EMBL" id="SFL95202.1"/>
    </source>
</evidence>
<dbReference type="Proteomes" id="UP000305198">
    <property type="component" value="Unassembled WGS sequence"/>
</dbReference>
<evidence type="ECO:0000313" key="7">
    <source>
        <dbReference type="Proteomes" id="UP000305198"/>
    </source>
</evidence>
<evidence type="ECO:0000313" key="4">
    <source>
        <dbReference type="EMBL" id="TKA92916.1"/>
    </source>
</evidence>
<reference evidence="4 7" key="2">
    <citation type="submission" date="2019-04" db="EMBL/GenBank/DDBJ databases">
        <title>Crypto-aerobic microbial life in anoxic (sulfidic) marine sediments.</title>
        <authorList>
            <person name="Bhattacharya S."/>
            <person name="Roy C."/>
            <person name="Mondal N."/>
            <person name="Sarkar J."/>
            <person name="Mandal S."/>
            <person name="Rameez M.J."/>
            <person name="Ghosh W."/>
        </authorList>
    </citation>
    <scope>NUCLEOTIDE SEQUENCE [LARGE SCALE GENOMIC DNA]</scope>
    <source>
        <strain evidence="4 7">SBBB</strain>
    </source>
</reference>
<evidence type="ECO:0000313" key="5">
    <source>
        <dbReference type="Proteomes" id="UP000186599"/>
    </source>
</evidence>
<proteinExistence type="predicted"/>